<evidence type="ECO:0000256" key="1">
    <source>
        <dbReference type="ARBA" id="ARBA00022722"/>
    </source>
</evidence>
<evidence type="ECO:0000313" key="7">
    <source>
        <dbReference type="EMBL" id="SCM75119.1"/>
    </source>
</evidence>
<dbReference type="CDD" id="cd00085">
    <property type="entry name" value="HNHc"/>
    <property type="match status" value="1"/>
</dbReference>
<dbReference type="GO" id="GO:0003676">
    <property type="term" value="F:nucleic acid binding"/>
    <property type="evidence" value="ECO:0007669"/>
    <property type="project" value="InterPro"/>
</dbReference>
<keyword evidence="1" id="KW-0540">Nuclease</keyword>
<proteinExistence type="inferred from homology"/>
<dbReference type="EMBL" id="FMJD01000005">
    <property type="protein sequence ID" value="SCM75119.1"/>
    <property type="molecule type" value="Genomic_DNA"/>
</dbReference>
<evidence type="ECO:0000256" key="3">
    <source>
        <dbReference type="ARBA" id="ARBA00038412"/>
    </source>
</evidence>
<feature type="domain" description="HNH nuclease" evidence="5">
    <location>
        <begin position="55"/>
        <end position="104"/>
    </location>
</feature>
<evidence type="ECO:0000313" key="6">
    <source>
        <dbReference type="EMBL" id="SCM70042.1"/>
    </source>
</evidence>
<dbReference type="SUPFAM" id="SSF161229">
    <property type="entry name" value="E6 C-terminal domain-like"/>
    <property type="match status" value="1"/>
</dbReference>
<gene>
    <name evidence="6" type="ORF">KL86PLE_10015</name>
    <name evidence="7" type="ORF">KL86PLE_130520</name>
</gene>
<evidence type="ECO:0000256" key="2">
    <source>
        <dbReference type="ARBA" id="ARBA00022801"/>
    </source>
</evidence>
<dbReference type="InterPro" id="IPR002711">
    <property type="entry name" value="HNH"/>
</dbReference>
<dbReference type="PANTHER" id="PTHR41286">
    <property type="entry name" value="HNH NUCLEASE YAJD-RELATED"/>
    <property type="match status" value="1"/>
</dbReference>
<reference evidence="6" key="1">
    <citation type="submission" date="2016-08" db="EMBL/GenBank/DDBJ databases">
        <authorList>
            <person name="Seilhamer J.J."/>
        </authorList>
    </citation>
    <scope>NUCLEOTIDE SEQUENCE</scope>
    <source>
        <strain evidence="6">86</strain>
    </source>
</reference>
<dbReference type="GO" id="GO:0004519">
    <property type="term" value="F:endonuclease activity"/>
    <property type="evidence" value="ECO:0007669"/>
    <property type="project" value="UniProtKB-KW"/>
</dbReference>
<dbReference type="PANTHER" id="PTHR41286:SF1">
    <property type="entry name" value="HNH NUCLEASE YAJD-RELATED"/>
    <property type="match status" value="1"/>
</dbReference>
<comment type="similarity">
    <text evidence="3">Belongs to the HNH nuclease family.</text>
</comment>
<dbReference type="EMBL" id="FMJD01000001">
    <property type="protein sequence ID" value="SCM70042.1"/>
    <property type="molecule type" value="Genomic_DNA"/>
</dbReference>
<name>A0A212KXL7_9HYPH</name>
<sequence length="114" mass="13324">MPSRAPRICGLCGGVHADGERCPKAVERDRERKACFDQRRPTARERGYDARWESERRAFLKFNPTCRRCGEPASVVDHIKPHKGDHRLFWDRANWQPLCRHCHSSAKQAQEKRT</sequence>
<evidence type="ECO:0000256" key="4">
    <source>
        <dbReference type="ARBA" id="ARBA00040194"/>
    </source>
</evidence>
<dbReference type="InterPro" id="IPR038575">
    <property type="entry name" value="E6_sf"/>
</dbReference>
<dbReference type="InterPro" id="IPR003615">
    <property type="entry name" value="HNH_nuc"/>
</dbReference>
<dbReference type="GO" id="GO:0005829">
    <property type="term" value="C:cytosol"/>
    <property type="evidence" value="ECO:0007669"/>
    <property type="project" value="TreeGrafter"/>
</dbReference>
<evidence type="ECO:0000259" key="5">
    <source>
        <dbReference type="SMART" id="SM00507"/>
    </source>
</evidence>
<protein>
    <recommendedName>
        <fullName evidence="4">Putative HNH nuclease YajD</fullName>
    </recommendedName>
</protein>
<organism evidence="6">
    <name type="scientific">uncultured Pleomorphomonas sp</name>
    <dbReference type="NCBI Taxonomy" id="442121"/>
    <lineage>
        <taxon>Bacteria</taxon>
        <taxon>Pseudomonadati</taxon>
        <taxon>Pseudomonadota</taxon>
        <taxon>Alphaproteobacteria</taxon>
        <taxon>Hyphomicrobiales</taxon>
        <taxon>Pleomorphomonadaceae</taxon>
        <taxon>Pleomorphomonas</taxon>
        <taxon>environmental samples</taxon>
    </lineage>
</organism>
<keyword evidence="2" id="KW-0378">Hydrolase</keyword>
<dbReference type="RefSeq" id="WP_288195423.1">
    <property type="nucleotide sequence ID" value="NZ_LT608334.1"/>
</dbReference>
<dbReference type="GO" id="GO:0008270">
    <property type="term" value="F:zinc ion binding"/>
    <property type="evidence" value="ECO:0007669"/>
    <property type="project" value="InterPro"/>
</dbReference>
<dbReference type="AlphaFoldDB" id="A0A212KXL7"/>
<dbReference type="Gene3D" id="1.10.30.50">
    <property type="match status" value="1"/>
</dbReference>
<dbReference type="Pfam" id="PF01844">
    <property type="entry name" value="HNH"/>
    <property type="match status" value="1"/>
</dbReference>
<keyword evidence="6" id="KW-0255">Endonuclease</keyword>
<accession>A0A212KXL7</accession>
<dbReference type="SMART" id="SM00507">
    <property type="entry name" value="HNHc"/>
    <property type="match status" value="1"/>
</dbReference>
<dbReference type="GO" id="GO:0016787">
    <property type="term" value="F:hydrolase activity"/>
    <property type="evidence" value="ECO:0007669"/>
    <property type="project" value="UniProtKB-KW"/>
</dbReference>